<keyword evidence="5" id="KW-0413">Isomerase</keyword>
<evidence type="ECO:0000313" key="13">
    <source>
        <dbReference type="Proteomes" id="UP000629420"/>
    </source>
</evidence>
<feature type="binding site" evidence="10">
    <location>
        <begin position="23"/>
        <end position="30"/>
    </location>
    <ligand>
        <name>ATP</name>
        <dbReference type="ChEBI" id="CHEBI:30616"/>
    </ligand>
</feature>
<dbReference type="Gene3D" id="1.10.486.10">
    <property type="entry name" value="PCRA, domain 4"/>
    <property type="match status" value="1"/>
</dbReference>
<dbReference type="Gene3D" id="3.40.50.300">
    <property type="entry name" value="P-loop containing nucleotide triphosphate hydrolases"/>
    <property type="match status" value="2"/>
</dbReference>
<reference evidence="12 13" key="1">
    <citation type="submission" date="2021-01" db="EMBL/GenBank/DDBJ databases">
        <title>Aequorivita sp. strain KX20305, a bacterium isolated from the sediment collected at a cold seep field in South China Sea.</title>
        <authorList>
            <person name="Zhang H."/>
            <person name="Li C."/>
        </authorList>
    </citation>
    <scope>NUCLEOTIDE SEQUENCE [LARGE SCALE GENOMIC DNA]</scope>
    <source>
        <strain evidence="12 13">KX20305</strain>
    </source>
</reference>
<dbReference type="Pfam" id="PF13245">
    <property type="entry name" value="AAA_19"/>
    <property type="match status" value="1"/>
</dbReference>
<proteinExistence type="predicted"/>
<dbReference type="GO" id="GO:0004386">
    <property type="term" value="F:helicase activity"/>
    <property type="evidence" value="ECO:0007669"/>
    <property type="project" value="UniProtKB-KW"/>
</dbReference>
<keyword evidence="13" id="KW-1185">Reference proteome</keyword>
<accession>A0ABX7DQW4</accession>
<feature type="domain" description="UvrD-like helicase ATP-binding" evidence="11">
    <location>
        <begin position="2"/>
        <end position="243"/>
    </location>
</feature>
<dbReference type="InterPro" id="IPR014017">
    <property type="entry name" value="DNA_helicase_UvrD-like_C"/>
</dbReference>
<evidence type="ECO:0000313" key="12">
    <source>
        <dbReference type="EMBL" id="QQX76006.1"/>
    </source>
</evidence>
<dbReference type="InterPro" id="IPR000212">
    <property type="entry name" value="DNA_helicase_UvrD/REP"/>
</dbReference>
<evidence type="ECO:0000256" key="6">
    <source>
        <dbReference type="ARBA" id="ARBA00034617"/>
    </source>
</evidence>
<dbReference type="RefSeq" id="WP_202335817.1">
    <property type="nucleotide sequence ID" value="NZ_CP068439.1"/>
</dbReference>
<evidence type="ECO:0000259" key="11">
    <source>
        <dbReference type="PROSITE" id="PS51198"/>
    </source>
</evidence>
<organism evidence="12 13">
    <name type="scientific">Aequorivita iocasae</name>
    <dbReference type="NCBI Taxonomy" id="2803865"/>
    <lineage>
        <taxon>Bacteria</taxon>
        <taxon>Pseudomonadati</taxon>
        <taxon>Bacteroidota</taxon>
        <taxon>Flavobacteriia</taxon>
        <taxon>Flavobacteriales</taxon>
        <taxon>Flavobacteriaceae</taxon>
        <taxon>Aequorivita</taxon>
    </lineage>
</organism>
<dbReference type="EMBL" id="CP068439">
    <property type="protein sequence ID" value="QQX76006.1"/>
    <property type="molecule type" value="Genomic_DNA"/>
</dbReference>
<dbReference type="PANTHER" id="PTHR11070:SF2">
    <property type="entry name" value="ATP-DEPENDENT DNA HELICASE SRS2"/>
    <property type="match status" value="1"/>
</dbReference>
<evidence type="ECO:0000256" key="4">
    <source>
        <dbReference type="ARBA" id="ARBA00022840"/>
    </source>
</evidence>
<gene>
    <name evidence="12" type="ORF">JK629_11760</name>
</gene>
<sequence length="575" mass="65951">MSLNIDLKRKSILNCNTNLLVIGGPGSGKTTIALAKAFKYIEDNNLNRGQKVLFLSFSRNAKSRILQSSSNFSEHKKFGKQLYVQTFHAFFLEIIKTHCYLLGSPKKITIIPPHDEDALRLNRNENDEIWVKEKDNLLYMEGKITFDRFSKVALEIIVKSNRIRKTLANTFPLIIVDEAQDTDAEQWEFIKLFNHISQLILLGDLDQQIFDYRPDINPERINSIKEFLSPIEITLESENYRSPNSEILYFARDVLNNTPRNGTYKGVTSLIYSPQVQHRDKWIRSSIGILKETIKRETGEYPQSIAILCPWAKGVKMISAALRAKEINHRVQFDVTETNLSSRMIACLLEPILNEKQHLLWVLNILKDFYSATGKENEIKKYNSWIEKVYSDKKPGGTTVSYFINLINELRNMQLSGNPSKDWRFIQQKLLTCSVGAIKSFASHSEYLIAYNQGKIIMRDLTQTWIENKCYANARGILQRAIVEAQLSGDVASEVGINVMTTYKAKGKEFDGVIIFQNQYNAPLELRGDNPVTFQRSRKLFLVAVTRACHHVFILRQAGLPSPLLDRFTLNGLRN</sequence>
<protein>
    <recommendedName>
        <fullName evidence="7">DNA 3'-5' helicase</fullName>
        <ecNumber evidence="7">5.6.2.4</ecNumber>
    </recommendedName>
    <alternativeName>
        <fullName evidence="8">DNA 3'-5' helicase II</fullName>
    </alternativeName>
</protein>
<evidence type="ECO:0000256" key="3">
    <source>
        <dbReference type="ARBA" id="ARBA00022806"/>
    </source>
</evidence>
<dbReference type="PROSITE" id="PS51198">
    <property type="entry name" value="UVRD_HELICASE_ATP_BIND"/>
    <property type="match status" value="1"/>
</dbReference>
<keyword evidence="4 10" id="KW-0067">ATP-binding</keyword>
<comment type="catalytic activity">
    <reaction evidence="9">
        <text>ATP + H2O = ADP + phosphate + H(+)</text>
        <dbReference type="Rhea" id="RHEA:13065"/>
        <dbReference type="ChEBI" id="CHEBI:15377"/>
        <dbReference type="ChEBI" id="CHEBI:15378"/>
        <dbReference type="ChEBI" id="CHEBI:30616"/>
        <dbReference type="ChEBI" id="CHEBI:43474"/>
        <dbReference type="ChEBI" id="CHEBI:456216"/>
        <dbReference type="EC" id="5.6.2.4"/>
    </reaction>
</comment>
<keyword evidence="2 10" id="KW-0378">Hydrolase</keyword>
<dbReference type="Pfam" id="PF13361">
    <property type="entry name" value="UvrD_C"/>
    <property type="match status" value="1"/>
</dbReference>
<evidence type="ECO:0000256" key="8">
    <source>
        <dbReference type="ARBA" id="ARBA00034923"/>
    </source>
</evidence>
<evidence type="ECO:0000256" key="5">
    <source>
        <dbReference type="ARBA" id="ARBA00023235"/>
    </source>
</evidence>
<evidence type="ECO:0000256" key="7">
    <source>
        <dbReference type="ARBA" id="ARBA00034808"/>
    </source>
</evidence>
<dbReference type="InterPro" id="IPR014016">
    <property type="entry name" value="UvrD-like_ATP-bd"/>
</dbReference>
<evidence type="ECO:0000256" key="1">
    <source>
        <dbReference type="ARBA" id="ARBA00022741"/>
    </source>
</evidence>
<evidence type="ECO:0000256" key="9">
    <source>
        <dbReference type="ARBA" id="ARBA00048988"/>
    </source>
</evidence>
<dbReference type="PANTHER" id="PTHR11070">
    <property type="entry name" value="UVRD / RECB / PCRA DNA HELICASE FAMILY MEMBER"/>
    <property type="match status" value="1"/>
</dbReference>
<evidence type="ECO:0000256" key="2">
    <source>
        <dbReference type="ARBA" id="ARBA00022801"/>
    </source>
</evidence>
<comment type="catalytic activity">
    <reaction evidence="6">
        <text>Couples ATP hydrolysis with the unwinding of duplex DNA by translocating in the 3'-5' direction.</text>
        <dbReference type="EC" id="5.6.2.4"/>
    </reaction>
</comment>
<name>A0ABX7DQW4_9FLAO</name>
<keyword evidence="1 10" id="KW-0547">Nucleotide-binding</keyword>
<dbReference type="EC" id="5.6.2.4" evidence="7"/>
<dbReference type="InterPro" id="IPR027417">
    <property type="entry name" value="P-loop_NTPase"/>
</dbReference>
<dbReference type="SUPFAM" id="SSF52540">
    <property type="entry name" value="P-loop containing nucleoside triphosphate hydrolases"/>
    <property type="match status" value="1"/>
</dbReference>
<dbReference type="Proteomes" id="UP000629420">
    <property type="component" value="Chromosome"/>
</dbReference>
<evidence type="ECO:0000256" key="10">
    <source>
        <dbReference type="PROSITE-ProRule" id="PRU00560"/>
    </source>
</evidence>
<keyword evidence="3 10" id="KW-0347">Helicase</keyword>